<dbReference type="RefSeq" id="WP_275034167.1">
    <property type="nucleotide sequence ID" value="NZ_CP118615.1"/>
</dbReference>
<keyword evidence="1" id="KW-1133">Transmembrane helix</keyword>
<dbReference type="Proteomes" id="UP001219605">
    <property type="component" value="Chromosome"/>
</dbReference>
<protein>
    <submittedName>
        <fullName evidence="2">Uncharacterized protein</fullName>
    </submittedName>
</protein>
<evidence type="ECO:0000256" key="1">
    <source>
        <dbReference type="SAM" id="Phobius"/>
    </source>
</evidence>
<keyword evidence="1" id="KW-0472">Membrane</keyword>
<feature type="transmembrane region" description="Helical" evidence="1">
    <location>
        <begin position="83"/>
        <end position="99"/>
    </location>
</feature>
<evidence type="ECO:0000313" key="2">
    <source>
        <dbReference type="EMBL" id="WDZ87247.1"/>
    </source>
</evidence>
<organism evidence="2 3">
    <name type="scientific">Micromonospora cathayae</name>
    <dbReference type="NCBI Taxonomy" id="3028804"/>
    <lineage>
        <taxon>Bacteria</taxon>
        <taxon>Bacillati</taxon>
        <taxon>Actinomycetota</taxon>
        <taxon>Actinomycetes</taxon>
        <taxon>Micromonosporales</taxon>
        <taxon>Micromonosporaceae</taxon>
        <taxon>Micromonospora</taxon>
    </lineage>
</organism>
<evidence type="ECO:0000313" key="3">
    <source>
        <dbReference type="Proteomes" id="UP001219605"/>
    </source>
</evidence>
<name>A0ABY7ZW03_9ACTN</name>
<gene>
    <name evidence="2" type="ORF">PVK37_12980</name>
</gene>
<proteinExistence type="predicted"/>
<dbReference type="EMBL" id="CP118615">
    <property type="protein sequence ID" value="WDZ87247.1"/>
    <property type="molecule type" value="Genomic_DNA"/>
</dbReference>
<accession>A0ABY7ZW03</accession>
<sequence length="260" mass="27992">MSPSESPFHLWIAMDDTRTVVALAPLKVSRNPARHEWGSITDLRAEPETERPESVPRIIVLSTLVLIGSFGLCLTGAPGPVVFLLAVLALGVGSASYLYKPPPAMVVARDEATFPELHRTLESARERTEFADLLRMAERAGRVLPAVEAAVDPAEGGELLAQVLWEAADVLSRRQQLRPQVARPPSASAGPAATRAAQTLAEQRGAAQALWMQTEAELERIQTALELAAVAGENVAHDSGALDVVREAYEELVAVYGNRH</sequence>
<reference evidence="2 3" key="1">
    <citation type="submission" date="2023-02" db="EMBL/GenBank/DDBJ databases">
        <authorList>
            <person name="Mo P."/>
        </authorList>
    </citation>
    <scope>NUCLEOTIDE SEQUENCE [LARGE SCALE GENOMIC DNA]</scope>
    <source>
        <strain evidence="2 3">HUAS 3</strain>
    </source>
</reference>
<keyword evidence="3" id="KW-1185">Reference proteome</keyword>
<keyword evidence="1" id="KW-0812">Transmembrane</keyword>